<reference evidence="4 5" key="1">
    <citation type="submission" date="2016-10" db="EMBL/GenBank/DDBJ databases">
        <authorList>
            <person name="de Groot N.N."/>
        </authorList>
    </citation>
    <scope>NUCLEOTIDE SEQUENCE [LARGE SCALE GENOMIC DNA]</scope>
    <source>
        <strain evidence="4 5">DSM 8423</strain>
    </source>
</reference>
<evidence type="ECO:0000313" key="4">
    <source>
        <dbReference type="EMBL" id="SEM20708.1"/>
    </source>
</evidence>
<dbReference type="GO" id="GO:0016853">
    <property type="term" value="F:isomerase activity"/>
    <property type="evidence" value="ECO:0007669"/>
    <property type="project" value="UniProtKB-KW"/>
</dbReference>
<evidence type="ECO:0000256" key="3">
    <source>
        <dbReference type="PIRSR" id="PIRSR016184-1"/>
    </source>
</evidence>
<dbReference type="Pfam" id="PF02567">
    <property type="entry name" value="PhzC-PhzF"/>
    <property type="match status" value="1"/>
</dbReference>
<evidence type="ECO:0000256" key="1">
    <source>
        <dbReference type="ARBA" id="ARBA00008270"/>
    </source>
</evidence>
<sequence length="302" mass="33577">MVDVPIFSIFSHKFTPVPGVHKTLVRTKNSCPAQLSVEQMDNMKKIPFYQIDAFASHVFSGNPAGVCLLDKWLDDTVMQTIAAENNLPETAFLVRQNDHYDLRWFTPEVEIDLCGHATLASGHVIFEFVDPDAERVEFMTKSGNLSVERRDALLFLDFPSRKPTGCVRPEKIDAILGSAPSEVLSSRDLMAVFDDEDTIRTMKPDLDAVSQLEYFAVIVTAPGRKSDFVSRFFAPGAGIPEDPVTGSAHCTLVPYWAERLGKKDLYAFQLSKRGGELFCEHKGTRVAIGGRAITYLKGTIEI</sequence>
<dbReference type="AlphaFoldDB" id="A0A1H7WI84"/>
<keyword evidence="2" id="KW-0413">Isomerase</keyword>
<dbReference type="Proteomes" id="UP000198744">
    <property type="component" value="Unassembled WGS sequence"/>
</dbReference>
<dbReference type="EMBL" id="FOBS01000006">
    <property type="protein sequence ID" value="SEM20708.1"/>
    <property type="molecule type" value="Genomic_DNA"/>
</dbReference>
<organism evidence="4 5">
    <name type="scientific">Syntrophus gentianae</name>
    <dbReference type="NCBI Taxonomy" id="43775"/>
    <lineage>
        <taxon>Bacteria</taxon>
        <taxon>Pseudomonadati</taxon>
        <taxon>Thermodesulfobacteriota</taxon>
        <taxon>Syntrophia</taxon>
        <taxon>Syntrophales</taxon>
        <taxon>Syntrophaceae</taxon>
        <taxon>Syntrophus</taxon>
    </lineage>
</organism>
<name>A0A1H7WI84_9BACT</name>
<protein>
    <submittedName>
        <fullName evidence="4">Phenazine biosynthesis protein PhzF family</fullName>
    </submittedName>
</protein>
<proteinExistence type="inferred from homology"/>
<keyword evidence="5" id="KW-1185">Reference proteome</keyword>
<dbReference type="InterPro" id="IPR003719">
    <property type="entry name" value="Phenazine_PhzF-like"/>
</dbReference>
<evidence type="ECO:0000256" key="2">
    <source>
        <dbReference type="ARBA" id="ARBA00023235"/>
    </source>
</evidence>
<dbReference type="SUPFAM" id="SSF54506">
    <property type="entry name" value="Diaminopimelate epimerase-like"/>
    <property type="match status" value="1"/>
</dbReference>
<dbReference type="Gene3D" id="3.10.310.10">
    <property type="entry name" value="Diaminopimelate Epimerase, Chain A, domain 1"/>
    <property type="match status" value="2"/>
</dbReference>
<dbReference type="NCBIfam" id="TIGR00654">
    <property type="entry name" value="PhzF_family"/>
    <property type="match status" value="1"/>
</dbReference>
<dbReference type="PANTHER" id="PTHR13774:SF17">
    <property type="entry name" value="PHENAZINE BIOSYNTHESIS-LIKE DOMAIN-CONTAINING PROTEIN"/>
    <property type="match status" value="1"/>
</dbReference>
<dbReference type="GO" id="GO:0005737">
    <property type="term" value="C:cytoplasm"/>
    <property type="evidence" value="ECO:0007669"/>
    <property type="project" value="TreeGrafter"/>
</dbReference>
<dbReference type="PIRSF" id="PIRSF016184">
    <property type="entry name" value="PhzC_PhzF"/>
    <property type="match status" value="1"/>
</dbReference>
<accession>A0A1H7WI84</accession>
<evidence type="ECO:0000313" key="5">
    <source>
        <dbReference type="Proteomes" id="UP000198744"/>
    </source>
</evidence>
<gene>
    <name evidence="4" type="ORF">SAMN04489760_106155</name>
</gene>
<dbReference type="STRING" id="43775.SAMN04489760_106155"/>
<feature type="active site" evidence="3">
    <location>
        <position position="89"/>
    </location>
</feature>
<dbReference type="PANTHER" id="PTHR13774">
    <property type="entry name" value="PHENAZINE BIOSYNTHESIS PROTEIN"/>
    <property type="match status" value="1"/>
</dbReference>
<comment type="similarity">
    <text evidence="1">Belongs to the PhzF family.</text>
</comment>